<keyword evidence="3" id="KW-0949">S-adenosyl-L-methionine</keyword>
<evidence type="ECO:0000313" key="7">
    <source>
        <dbReference type="EMBL" id="WIT14007.1"/>
    </source>
</evidence>
<dbReference type="RefSeq" id="WP_285235125.1">
    <property type="nucleotide sequence ID" value="NZ_CP116346.1"/>
</dbReference>
<reference evidence="7" key="1">
    <citation type="submission" date="2023-01" db="EMBL/GenBank/DDBJ databases">
        <title>Whole genome sequence of Paucibacter sp. S2-9 isolated from pond sediment.</title>
        <authorList>
            <person name="Jung J.Y."/>
        </authorList>
    </citation>
    <scope>NUCLEOTIDE SEQUENCE</scope>
    <source>
        <strain evidence="7">S2-9</strain>
    </source>
</reference>
<dbReference type="KEGG" id="pais:PFX98_10400"/>
<accession>A0AA95NFB9</accession>
<evidence type="ECO:0000259" key="6">
    <source>
        <dbReference type="SMART" id="SM01144"/>
    </source>
</evidence>
<dbReference type="EMBL" id="CP116346">
    <property type="protein sequence ID" value="WIT14007.1"/>
    <property type="molecule type" value="Genomic_DNA"/>
</dbReference>
<keyword evidence="2" id="KW-0808">Transferase</keyword>
<proteinExistence type="inferred from homology"/>
<protein>
    <recommendedName>
        <fullName evidence="1">tRNA-uridine aminocarboxypropyltransferase</fullName>
        <ecNumber evidence="1">2.5.1.25</ecNumber>
    </recommendedName>
</protein>
<evidence type="ECO:0000256" key="5">
    <source>
        <dbReference type="ARBA" id="ARBA00034489"/>
    </source>
</evidence>
<dbReference type="InterPro" id="IPR005636">
    <property type="entry name" value="DTW"/>
</dbReference>
<dbReference type="GO" id="GO:0008033">
    <property type="term" value="P:tRNA processing"/>
    <property type="evidence" value="ECO:0007669"/>
    <property type="project" value="UniProtKB-KW"/>
</dbReference>
<evidence type="ECO:0000256" key="2">
    <source>
        <dbReference type="ARBA" id="ARBA00022679"/>
    </source>
</evidence>
<evidence type="ECO:0000256" key="1">
    <source>
        <dbReference type="ARBA" id="ARBA00012386"/>
    </source>
</evidence>
<dbReference type="GO" id="GO:0016432">
    <property type="term" value="F:tRNA-uridine aminocarboxypropyltransferase activity"/>
    <property type="evidence" value="ECO:0007669"/>
    <property type="project" value="UniProtKB-EC"/>
</dbReference>
<dbReference type="PANTHER" id="PTHR21392:SF0">
    <property type="entry name" value="TRNA-URIDINE AMINOCARBOXYPROPYLTRANSFERASE 2"/>
    <property type="match status" value="1"/>
</dbReference>
<sequence>MSRALCPRCERPLRVCLCELVQPVSNQVRVLILQHPSEQRQAKGTARLLSLSLQHCELRVGEQFAPDPDTDGRYSLLLYPSSPTDPILPATPAADFARLNQLAQLQLIVLDGTWRKSRRLLYQNPWLQALPRLSLQSLPAPAYRIRRAHAEHQLSTLEAVACALQQLEGRPAHWQPLWQSFETFIARELERQPQ</sequence>
<dbReference type="Proteomes" id="UP001177769">
    <property type="component" value="Chromosome"/>
</dbReference>
<evidence type="ECO:0000256" key="4">
    <source>
        <dbReference type="ARBA" id="ARBA00022694"/>
    </source>
</evidence>
<dbReference type="InterPro" id="IPR039262">
    <property type="entry name" value="DTWD2/TAPT"/>
</dbReference>
<comment type="similarity">
    <text evidence="5">Belongs to the TDD superfamily. DTWD2 family.</text>
</comment>
<name>A0AA95NFB9_9BURK</name>
<dbReference type="EC" id="2.5.1.25" evidence="1"/>
<keyword evidence="4" id="KW-0819">tRNA processing</keyword>
<dbReference type="SMART" id="SM01144">
    <property type="entry name" value="DTW"/>
    <property type="match status" value="1"/>
</dbReference>
<feature type="domain" description="DTW" evidence="6">
    <location>
        <begin position="2"/>
        <end position="193"/>
    </location>
</feature>
<evidence type="ECO:0000313" key="8">
    <source>
        <dbReference type="Proteomes" id="UP001177769"/>
    </source>
</evidence>
<gene>
    <name evidence="7" type="ORF">PFX98_10400</name>
</gene>
<keyword evidence="8" id="KW-1185">Reference proteome</keyword>
<evidence type="ECO:0000256" key="3">
    <source>
        <dbReference type="ARBA" id="ARBA00022691"/>
    </source>
</evidence>
<dbReference type="AlphaFoldDB" id="A0AA95NFB9"/>
<dbReference type="PANTHER" id="PTHR21392">
    <property type="entry name" value="TRNA-URIDINE AMINOCARBOXYPROPYLTRANSFERASE 2"/>
    <property type="match status" value="1"/>
</dbReference>
<dbReference type="Pfam" id="PF03942">
    <property type="entry name" value="DTW"/>
    <property type="match status" value="1"/>
</dbReference>
<organism evidence="7 8">
    <name type="scientific">Paucibacter sediminis</name>
    <dbReference type="NCBI Taxonomy" id="3019553"/>
    <lineage>
        <taxon>Bacteria</taxon>
        <taxon>Pseudomonadati</taxon>
        <taxon>Pseudomonadota</taxon>
        <taxon>Betaproteobacteria</taxon>
        <taxon>Burkholderiales</taxon>
        <taxon>Sphaerotilaceae</taxon>
        <taxon>Roseateles</taxon>
    </lineage>
</organism>